<dbReference type="RefSeq" id="WP_010767273.1">
    <property type="nucleotide sequence ID" value="NZ_ASWE01000004.1"/>
</dbReference>
<name>R3WJH6_9ENTE</name>
<organism evidence="1 2">
    <name type="scientific">Enterococcus phoeniculicola ATCC BAA-412</name>
    <dbReference type="NCBI Taxonomy" id="1158610"/>
    <lineage>
        <taxon>Bacteria</taxon>
        <taxon>Bacillati</taxon>
        <taxon>Bacillota</taxon>
        <taxon>Bacilli</taxon>
        <taxon>Lactobacillales</taxon>
        <taxon>Enterococcaceae</taxon>
        <taxon>Enterococcus</taxon>
    </lineage>
</organism>
<keyword evidence="2" id="KW-1185">Reference proteome</keyword>
<protein>
    <submittedName>
        <fullName evidence="1">Uncharacterized protein</fullName>
    </submittedName>
</protein>
<dbReference type="AlphaFoldDB" id="R3WJH6"/>
<reference evidence="1 2" key="1">
    <citation type="submission" date="2013-02" db="EMBL/GenBank/DDBJ databases">
        <title>The Genome Sequence of Enterococcus phoeniculicola BAA-412.</title>
        <authorList>
            <consortium name="The Broad Institute Genome Sequencing Platform"/>
            <consortium name="The Broad Institute Genome Sequencing Center for Infectious Disease"/>
            <person name="Earl A.M."/>
            <person name="Gilmore M.S."/>
            <person name="Lebreton F."/>
            <person name="Walker B."/>
            <person name="Young S.K."/>
            <person name="Zeng Q."/>
            <person name="Gargeya S."/>
            <person name="Fitzgerald M."/>
            <person name="Haas B."/>
            <person name="Abouelleil A."/>
            <person name="Alvarado L."/>
            <person name="Arachchi H.M."/>
            <person name="Berlin A.M."/>
            <person name="Chapman S.B."/>
            <person name="Dewar J."/>
            <person name="Goldberg J."/>
            <person name="Griggs A."/>
            <person name="Gujja S."/>
            <person name="Hansen M."/>
            <person name="Howarth C."/>
            <person name="Imamovic A."/>
            <person name="Larimer J."/>
            <person name="McCowan C."/>
            <person name="Murphy C."/>
            <person name="Neiman D."/>
            <person name="Pearson M."/>
            <person name="Priest M."/>
            <person name="Roberts A."/>
            <person name="Saif S."/>
            <person name="Shea T."/>
            <person name="Sisk P."/>
            <person name="Sykes S."/>
            <person name="Wortman J."/>
            <person name="Nusbaum C."/>
            <person name="Birren B."/>
        </authorList>
    </citation>
    <scope>NUCLEOTIDE SEQUENCE [LARGE SCALE GENOMIC DNA]</scope>
    <source>
        <strain evidence="1 2">ATCC BAA-412</strain>
    </source>
</reference>
<dbReference type="Proteomes" id="UP000013785">
    <property type="component" value="Unassembled WGS sequence"/>
</dbReference>
<sequence length="212" mass="24827">MMQAIVLEPFDRILSGYQKIEELAVPVDACSYLCKTYQSLGVQGYQLANFRATGYLNRYLTCTFEHLPTLVYKKIYRIPLAFRKVESSQLLFSDSYRFEGFLKLLDWYLEHQPNKIVMDKHRTDLKKGPVYLDSAFLNFRLSEIIDGAGFPLSNFYSIEQFIEWNRIYRLINNKSVGRHSKVFDETSQENLSELRIILEIVSLKYGPTNFTV</sequence>
<dbReference type="HOGENOM" id="CLU_1281528_0_0_9"/>
<dbReference type="PATRIC" id="fig|1158610.3.peg.574"/>
<proteinExistence type="predicted"/>
<accession>R3WJH6</accession>
<dbReference type="eggNOG" id="ENOG5033PDZ">
    <property type="taxonomic scope" value="Bacteria"/>
</dbReference>
<dbReference type="OrthoDB" id="2183061at2"/>
<gene>
    <name evidence="1" type="ORF">UC3_00600</name>
</gene>
<comment type="caution">
    <text evidence="1">The sequence shown here is derived from an EMBL/GenBank/DDBJ whole genome shotgun (WGS) entry which is preliminary data.</text>
</comment>
<evidence type="ECO:0000313" key="2">
    <source>
        <dbReference type="Proteomes" id="UP000013785"/>
    </source>
</evidence>
<evidence type="ECO:0000313" key="1">
    <source>
        <dbReference type="EMBL" id="EOL47597.1"/>
    </source>
</evidence>
<dbReference type="EMBL" id="AJAT01000008">
    <property type="protein sequence ID" value="EOL47597.1"/>
    <property type="molecule type" value="Genomic_DNA"/>
</dbReference>